<reference evidence="3 4" key="1">
    <citation type="submission" date="2016-09" db="EMBL/GenBank/DDBJ databases">
        <authorList>
            <person name="Capua I."/>
            <person name="De Benedictis P."/>
            <person name="Joannis T."/>
            <person name="Lombin L.H."/>
            <person name="Cattoli G."/>
        </authorList>
    </citation>
    <scope>NUCLEOTIDE SEQUENCE [LARGE SCALE GENOMIC DNA]</scope>
    <source>
        <strain evidence="3 4">ANC 4671</strain>
    </source>
</reference>
<evidence type="ECO:0000259" key="2">
    <source>
        <dbReference type="Pfam" id="PF09084"/>
    </source>
</evidence>
<dbReference type="EMBL" id="MKKK01000074">
    <property type="protein sequence ID" value="OEY91489.1"/>
    <property type="molecule type" value="Genomic_DNA"/>
</dbReference>
<dbReference type="STRING" id="1262585.BJI46_07070"/>
<comment type="caution">
    <text evidence="3">The sequence shown here is derived from an EMBL/GenBank/DDBJ whole genome shotgun (WGS) entry which is preliminary data.</text>
</comment>
<name>A0A1E7QWL7_9GAMM</name>
<dbReference type="PANTHER" id="PTHR30024:SF21">
    <property type="entry name" value="ABC TRANSPORTER SUBSTRATE-BINDING PROTEIN"/>
    <property type="match status" value="1"/>
</dbReference>
<dbReference type="Gene3D" id="3.40.190.10">
    <property type="entry name" value="Periplasmic binding protein-like II"/>
    <property type="match status" value="2"/>
</dbReference>
<evidence type="ECO:0000313" key="4">
    <source>
        <dbReference type="Proteomes" id="UP000185895"/>
    </source>
</evidence>
<organism evidence="3 4">
    <name type="scientific">Acinetobacter qingfengensis</name>
    <dbReference type="NCBI Taxonomy" id="1262585"/>
    <lineage>
        <taxon>Bacteria</taxon>
        <taxon>Pseudomonadati</taxon>
        <taxon>Pseudomonadota</taxon>
        <taxon>Gammaproteobacteria</taxon>
        <taxon>Moraxellales</taxon>
        <taxon>Moraxellaceae</taxon>
        <taxon>Acinetobacter</taxon>
    </lineage>
</organism>
<proteinExistence type="predicted"/>
<sequence>MNNIIRFYQYFLILCLLMTSQTILAQSPTVIRIASPDVSAGNKHAGGGVVDVLYVNQWLEKEFAKKNIKIQWLFFKGAGPAINEALANKQVDFAFLGDFPLIIGKAGGLDTQLLLAVGRGSPSYLAVRSDVNIKKLSDLKGKKVGLLRGTADELGFITALNSQGINSREVRIINLDFNAVNAALVAKKIDASWGPARFFALRDKGVVKLPVNSNQLNGAGSMQGGLIGRREFIQIHPLETQQIVNQVVKGLYWLSQEQNRVPQIALFFTQAAYPASVYAQALQATNLKFAYSPLLDPYYLNQLQNKINLAKNQGLIRKNIDVKSWINPSFTNQALNYLQIKNYWQATAQYQSRERK</sequence>
<dbReference type="Proteomes" id="UP000185895">
    <property type="component" value="Unassembled WGS sequence"/>
</dbReference>
<dbReference type="InterPro" id="IPR015168">
    <property type="entry name" value="SsuA/THI5"/>
</dbReference>
<evidence type="ECO:0000256" key="1">
    <source>
        <dbReference type="SAM" id="SignalP"/>
    </source>
</evidence>
<feature type="chain" id="PRO_5043144546" evidence="1">
    <location>
        <begin position="26"/>
        <end position="356"/>
    </location>
</feature>
<dbReference type="PANTHER" id="PTHR30024">
    <property type="entry name" value="ALIPHATIC SULFONATES-BINDING PROTEIN-RELATED"/>
    <property type="match status" value="1"/>
</dbReference>
<accession>A0A1E7QWL7</accession>
<gene>
    <name evidence="3" type="ORF">BJI46_07070</name>
</gene>
<evidence type="ECO:0000313" key="3">
    <source>
        <dbReference type="EMBL" id="OEY91489.1"/>
    </source>
</evidence>
<dbReference type="Pfam" id="PF09084">
    <property type="entry name" value="NMT1"/>
    <property type="match status" value="1"/>
</dbReference>
<dbReference type="AlphaFoldDB" id="A0A1E7QWL7"/>
<feature type="signal peptide" evidence="1">
    <location>
        <begin position="1"/>
        <end position="25"/>
    </location>
</feature>
<protein>
    <submittedName>
        <fullName evidence="3">Aryl sulfate ester ABC transporter</fullName>
    </submittedName>
</protein>
<keyword evidence="4" id="KW-1185">Reference proteome</keyword>
<dbReference type="OrthoDB" id="9780180at2"/>
<feature type="domain" description="SsuA/THI5-like" evidence="2">
    <location>
        <begin position="63"/>
        <end position="255"/>
    </location>
</feature>
<keyword evidence="1" id="KW-0732">Signal</keyword>
<dbReference type="SUPFAM" id="SSF53850">
    <property type="entry name" value="Periplasmic binding protein-like II"/>
    <property type="match status" value="1"/>
</dbReference>